<reference evidence="2" key="1">
    <citation type="journal article" date="2019" name="bioRxiv">
        <title>The Genome of the Zebra Mussel, Dreissena polymorpha: A Resource for Invasive Species Research.</title>
        <authorList>
            <person name="McCartney M.A."/>
            <person name="Auch B."/>
            <person name="Kono T."/>
            <person name="Mallez S."/>
            <person name="Zhang Y."/>
            <person name="Obille A."/>
            <person name="Becker A."/>
            <person name="Abrahante J.E."/>
            <person name="Garbe J."/>
            <person name="Badalamenti J.P."/>
            <person name="Herman A."/>
            <person name="Mangelson H."/>
            <person name="Liachko I."/>
            <person name="Sullivan S."/>
            <person name="Sone E.D."/>
            <person name="Koren S."/>
            <person name="Silverstein K.A.T."/>
            <person name="Beckman K.B."/>
            <person name="Gohl D.M."/>
        </authorList>
    </citation>
    <scope>NUCLEOTIDE SEQUENCE</scope>
    <source>
        <strain evidence="2">Duluth1</strain>
        <tissue evidence="2">Whole animal</tissue>
    </source>
</reference>
<feature type="non-terminal residue" evidence="2">
    <location>
        <position position="1"/>
    </location>
</feature>
<dbReference type="Proteomes" id="UP000828390">
    <property type="component" value="Unassembled WGS sequence"/>
</dbReference>
<accession>A0A9D4FEK1</accession>
<evidence type="ECO:0000313" key="3">
    <source>
        <dbReference type="Proteomes" id="UP000828390"/>
    </source>
</evidence>
<sequence length="309" mass="34695">MTSQENEKHLESSHEHNLYVDRQLQNKLLQVDEDSDIEAYENKLSKNGSIEKMCSKSKHPVLKVDDIVGWFSSAKFAARRTPVPVSSSRSEQRPTSTLIHPWKDCRLKKENSFMFKHYLENKKYIEQYRNEHGCHIQQYHSAAQLGEMRRIAFQTTTGTHQPPTSAGAQQYGYTPSNTFTNPGLASHPPAGVFYSNRREQLGSLVTTNGVGNDHNTSPNCQCGTKASAIDTSSHKYKLSPGHLTRNATNMDFRTNVDSDNSSESGDIRMRTPSRRSSSASSTRHRQKPPTKISVPANTNARAYPIQALT</sequence>
<dbReference type="AlphaFoldDB" id="A0A9D4FEK1"/>
<evidence type="ECO:0000313" key="2">
    <source>
        <dbReference type="EMBL" id="KAH3795146.1"/>
    </source>
</evidence>
<gene>
    <name evidence="2" type="ORF">DPMN_148693</name>
</gene>
<proteinExistence type="predicted"/>
<reference evidence="2" key="2">
    <citation type="submission" date="2020-11" db="EMBL/GenBank/DDBJ databases">
        <authorList>
            <person name="McCartney M.A."/>
            <person name="Auch B."/>
            <person name="Kono T."/>
            <person name="Mallez S."/>
            <person name="Becker A."/>
            <person name="Gohl D.M."/>
            <person name="Silverstein K.A.T."/>
            <person name="Koren S."/>
            <person name="Bechman K.B."/>
            <person name="Herman A."/>
            <person name="Abrahante J.E."/>
            <person name="Garbe J."/>
        </authorList>
    </citation>
    <scope>NUCLEOTIDE SEQUENCE</scope>
    <source>
        <strain evidence="2">Duluth1</strain>
        <tissue evidence="2">Whole animal</tissue>
    </source>
</reference>
<name>A0A9D4FEK1_DREPO</name>
<comment type="caution">
    <text evidence="2">The sequence shown here is derived from an EMBL/GenBank/DDBJ whole genome shotgun (WGS) entry which is preliminary data.</text>
</comment>
<evidence type="ECO:0000256" key="1">
    <source>
        <dbReference type="SAM" id="MobiDB-lite"/>
    </source>
</evidence>
<organism evidence="2 3">
    <name type="scientific">Dreissena polymorpha</name>
    <name type="common">Zebra mussel</name>
    <name type="synonym">Mytilus polymorpha</name>
    <dbReference type="NCBI Taxonomy" id="45954"/>
    <lineage>
        <taxon>Eukaryota</taxon>
        <taxon>Metazoa</taxon>
        <taxon>Spiralia</taxon>
        <taxon>Lophotrochozoa</taxon>
        <taxon>Mollusca</taxon>
        <taxon>Bivalvia</taxon>
        <taxon>Autobranchia</taxon>
        <taxon>Heteroconchia</taxon>
        <taxon>Euheterodonta</taxon>
        <taxon>Imparidentia</taxon>
        <taxon>Neoheterodontei</taxon>
        <taxon>Myida</taxon>
        <taxon>Dreissenoidea</taxon>
        <taxon>Dreissenidae</taxon>
        <taxon>Dreissena</taxon>
    </lineage>
</organism>
<keyword evidence="3" id="KW-1185">Reference proteome</keyword>
<protein>
    <submittedName>
        <fullName evidence="2">Uncharacterized protein</fullName>
    </submittedName>
</protein>
<feature type="compositionally biased region" description="Polar residues" evidence="1">
    <location>
        <begin position="245"/>
        <end position="264"/>
    </location>
</feature>
<feature type="region of interest" description="Disordered" evidence="1">
    <location>
        <begin position="237"/>
        <end position="309"/>
    </location>
</feature>
<dbReference type="EMBL" id="JAIWYP010000007">
    <property type="protein sequence ID" value="KAH3795146.1"/>
    <property type="molecule type" value="Genomic_DNA"/>
</dbReference>